<name>A0AAV9VGT3_9PEZI</name>
<gene>
    <name evidence="1" type="ORF">TWF696_001071</name>
</gene>
<comment type="caution">
    <text evidence="1">The sequence shown here is derived from an EMBL/GenBank/DDBJ whole genome shotgun (WGS) entry which is preliminary data.</text>
</comment>
<reference evidence="1 2" key="1">
    <citation type="submission" date="2019-10" db="EMBL/GenBank/DDBJ databases">
        <authorList>
            <person name="Palmer J.M."/>
        </authorList>
    </citation>
    <scope>NUCLEOTIDE SEQUENCE [LARGE SCALE GENOMIC DNA]</scope>
    <source>
        <strain evidence="1 2">TWF696</strain>
    </source>
</reference>
<dbReference type="AlphaFoldDB" id="A0AAV9VGT3"/>
<protein>
    <submittedName>
        <fullName evidence="1">Uncharacterized protein</fullName>
    </submittedName>
</protein>
<organism evidence="1 2">
    <name type="scientific">Orbilia brochopaga</name>
    <dbReference type="NCBI Taxonomy" id="3140254"/>
    <lineage>
        <taxon>Eukaryota</taxon>
        <taxon>Fungi</taxon>
        <taxon>Dikarya</taxon>
        <taxon>Ascomycota</taxon>
        <taxon>Pezizomycotina</taxon>
        <taxon>Orbiliomycetes</taxon>
        <taxon>Orbiliales</taxon>
        <taxon>Orbiliaceae</taxon>
        <taxon>Orbilia</taxon>
    </lineage>
</organism>
<keyword evidence="2" id="KW-1185">Reference proteome</keyword>
<sequence>MKDVMNRVAGMTRLEVKHMCPRRGGKKAPGWFLLAEGDVVYIDYPTEKIPIELKQRCEKEAARLAASSMATRRPKAAIPIVSPKEAASSLPAPSSEDTLIDLSINENKPSIQDILGLDFLPTTAPVASQQDSCTVPESLQPLVSPALETRATTPDFSVCSDSASSSHPQTSKKLMRIIFSFWFGKKYALEMHPEGRIADVAPILNAVLKQADTAATVEQLSYSASDTEQKVGAMDKIGSIFPSGPAEGIITVSLSEDCGNRTTAPIIFSESLI</sequence>
<evidence type="ECO:0000313" key="2">
    <source>
        <dbReference type="Proteomes" id="UP001375240"/>
    </source>
</evidence>
<proteinExistence type="predicted"/>
<accession>A0AAV9VGT3</accession>
<dbReference type="Proteomes" id="UP001375240">
    <property type="component" value="Unassembled WGS sequence"/>
</dbReference>
<dbReference type="EMBL" id="JAVHNQ010000001">
    <property type="protein sequence ID" value="KAK6359947.1"/>
    <property type="molecule type" value="Genomic_DNA"/>
</dbReference>
<evidence type="ECO:0000313" key="1">
    <source>
        <dbReference type="EMBL" id="KAK6359947.1"/>
    </source>
</evidence>